<dbReference type="AlphaFoldDB" id="A0AAN6PKE3"/>
<evidence type="ECO:0000313" key="2">
    <source>
        <dbReference type="EMBL" id="KAK4042618.1"/>
    </source>
</evidence>
<evidence type="ECO:0000256" key="1">
    <source>
        <dbReference type="SAM" id="MobiDB-lite"/>
    </source>
</evidence>
<sequence length="433" mass="46968">MSLVPPSTRDGWSYSGDFHVAASGNNRHRRATVPELKAVFDGTDGPKDRPAHWYEAQLIHYGLPPSKTKGTAKMRLFDAVNRGNLAVPAHILKVETELKKDWTKREREAKQALKLLSKPTATTSARGSNKRKADDGQVGVSSATNVNINLSVSIGSQGHVQVAPTGSTAKKAKTTPTAKKPASATSTPAPSTQTAPRAKQTARRGGSGAGVSKKPASSRPASAAPHDKPAARQVQTARRSRPFNRAGQGRPAATTPQPSRSDATPSQWDSPDDPPPPYPGSPAHMDDGYDDGPYSLPPLGLLNGRYRLRCTAPREYADAGEDSGIIFTLDGDALWGSFEIGPLSGILRLDERPWSSSYQCLYFEWRGEDGQGGEHSEIHDGSYLKFMGDGVVQGKIVFYNSMLEFNGYRVSGQETRSEVSAFSMRRQWEERRL</sequence>
<evidence type="ECO:0000313" key="3">
    <source>
        <dbReference type="Proteomes" id="UP001303115"/>
    </source>
</evidence>
<organism evidence="2 3">
    <name type="scientific">Parachaetomium inaequale</name>
    <dbReference type="NCBI Taxonomy" id="2588326"/>
    <lineage>
        <taxon>Eukaryota</taxon>
        <taxon>Fungi</taxon>
        <taxon>Dikarya</taxon>
        <taxon>Ascomycota</taxon>
        <taxon>Pezizomycotina</taxon>
        <taxon>Sordariomycetes</taxon>
        <taxon>Sordariomycetidae</taxon>
        <taxon>Sordariales</taxon>
        <taxon>Chaetomiaceae</taxon>
        <taxon>Parachaetomium</taxon>
    </lineage>
</organism>
<feature type="region of interest" description="Disordered" evidence="1">
    <location>
        <begin position="161"/>
        <end position="296"/>
    </location>
</feature>
<feature type="compositionally biased region" description="Polar residues" evidence="1">
    <location>
        <begin position="254"/>
        <end position="264"/>
    </location>
</feature>
<accession>A0AAN6PKE3</accession>
<reference evidence="3" key="1">
    <citation type="journal article" date="2023" name="Mol. Phylogenet. Evol.">
        <title>Genome-scale phylogeny and comparative genomics of the fungal order Sordariales.</title>
        <authorList>
            <person name="Hensen N."/>
            <person name="Bonometti L."/>
            <person name="Westerberg I."/>
            <person name="Brannstrom I.O."/>
            <person name="Guillou S."/>
            <person name="Cros-Aarteil S."/>
            <person name="Calhoun S."/>
            <person name="Haridas S."/>
            <person name="Kuo A."/>
            <person name="Mondo S."/>
            <person name="Pangilinan J."/>
            <person name="Riley R."/>
            <person name="LaButti K."/>
            <person name="Andreopoulos B."/>
            <person name="Lipzen A."/>
            <person name="Chen C."/>
            <person name="Yan M."/>
            <person name="Daum C."/>
            <person name="Ng V."/>
            <person name="Clum A."/>
            <person name="Steindorff A."/>
            <person name="Ohm R.A."/>
            <person name="Martin F."/>
            <person name="Silar P."/>
            <person name="Natvig D.O."/>
            <person name="Lalanne C."/>
            <person name="Gautier V."/>
            <person name="Ament-Velasquez S.L."/>
            <person name="Kruys A."/>
            <person name="Hutchinson M.I."/>
            <person name="Powell A.J."/>
            <person name="Barry K."/>
            <person name="Miller A.N."/>
            <person name="Grigoriev I.V."/>
            <person name="Debuchy R."/>
            <person name="Gladieux P."/>
            <person name="Hiltunen Thoren M."/>
            <person name="Johannesson H."/>
        </authorList>
    </citation>
    <scope>NUCLEOTIDE SEQUENCE [LARGE SCALE GENOMIC DNA]</scope>
    <source>
        <strain evidence="3">CBS 284.82</strain>
    </source>
</reference>
<gene>
    <name evidence="2" type="ORF">C8A01DRAFT_44368</name>
</gene>
<protein>
    <submittedName>
        <fullName evidence="2">Uncharacterized protein</fullName>
    </submittedName>
</protein>
<feature type="region of interest" description="Disordered" evidence="1">
    <location>
        <begin position="112"/>
        <end position="139"/>
    </location>
</feature>
<feature type="compositionally biased region" description="Low complexity" evidence="1">
    <location>
        <begin position="163"/>
        <end position="198"/>
    </location>
</feature>
<dbReference type="EMBL" id="MU854338">
    <property type="protein sequence ID" value="KAK4042618.1"/>
    <property type="molecule type" value="Genomic_DNA"/>
</dbReference>
<name>A0AAN6PKE3_9PEZI</name>
<keyword evidence="3" id="KW-1185">Reference proteome</keyword>
<proteinExistence type="predicted"/>
<dbReference type="Proteomes" id="UP001303115">
    <property type="component" value="Unassembled WGS sequence"/>
</dbReference>
<feature type="compositionally biased region" description="Low complexity" evidence="1">
    <location>
        <begin position="212"/>
        <end position="224"/>
    </location>
</feature>
<comment type="caution">
    <text evidence="2">The sequence shown here is derived from an EMBL/GenBank/DDBJ whole genome shotgun (WGS) entry which is preliminary data.</text>
</comment>